<feature type="domain" description="6-phosphogluconate dehydrogenase NADP-binding" evidence="6">
    <location>
        <begin position="6"/>
        <end position="149"/>
    </location>
</feature>
<dbReference type="SUPFAM" id="SSF51735">
    <property type="entry name" value="NAD(P)-binding Rossmann-fold domains"/>
    <property type="match status" value="1"/>
</dbReference>
<dbReference type="RefSeq" id="WP_381178338.1">
    <property type="nucleotide sequence ID" value="NZ_JBHSFK010000020.1"/>
</dbReference>
<dbReference type="Pfam" id="PF14833">
    <property type="entry name" value="NAD_binding_11"/>
    <property type="match status" value="1"/>
</dbReference>
<gene>
    <name evidence="8" type="ORF">ACFPIH_28940</name>
</gene>
<dbReference type="InterPro" id="IPR006115">
    <property type="entry name" value="6PGDH_NADP-bd"/>
</dbReference>
<dbReference type="InterPro" id="IPR036291">
    <property type="entry name" value="NAD(P)-bd_dom_sf"/>
</dbReference>
<dbReference type="Gene3D" id="3.40.50.720">
    <property type="entry name" value="NAD(P)-binding Rossmann-like Domain"/>
    <property type="match status" value="1"/>
</dbReference>
<dbReference type="Gene3D" id="1.10.1040.10">
    <property type="entry name" value="N-(1-d-carboxylethyl)-l-norvaline Dehydrogenase, domain 2"/>
    <property type="match status" value="1"/>
</dbReference>
<dbReference type="InterPro" id="IPR008927">
    <property type="entry name" value="6-PGluconate_DH-like_C_sf"/>
</dbReference>
<evidence type="ECO:0000256" key="4">
    <source>
        <dbReference type="SAM" id="MobiDB-lite"/>
    </source>
</evidence>
<comment type="caution">
    <text evidence="8">The sequence shown here is derived from an EMBL/GenBank/DDBJ whole genome shotgun (WGS) entry which is preliminary data.</text>
</comment>
<protein>
    <submittedName>
        <fullName evidence="8">NAD(P)-dependent oxidoreductase</fullName>
        <ecNumber evidence="8">1.1.-.-</ecNumber>
    </submittedName>
</protein>
<sequence length="304" mass="30805">MKGLVVGFVGLGNMGGALAANLVRAGFEVVAYDAAGPDRTPLGARWAPGPAELARAADVAVLSLPDGTVCEEVVRDLATARDRRVTHVVDTSTVGVSAARRLALAGLAYVDAPVSGGAAGARRRTLMVMYAGTDEHCAYVEPVLAGLSDRRRRVGDRPGQAQALKLANNFLSATALAATSEAVAFGTAAGLDPAVMLEVLNASSGRSGATADKFPDEVLTGRYASGFSNTLMAKDVRLYLREAAGLGGAAVVAGVTESVWEAFAAADPGADFTRIYPFTTGAGAAASAAEPPSSTSSTSRTTSG</sequence>
<evidence type="ECO:0000259" key="7">
    <source>
        <dbReference type="Pfam" id="PF14833"/>
    </source>
</evidence>
<dbReference type="PANTHER" id="PTHR22981:SF7">
    <property type="entry name" value="3-HYDROXYISOBUTYRATE DEHYDROGENASE, MITOCHONDRIAL"/>
    <property type="match status" value="1"/>
</dbReference>
<keyword evidence="3" id="KW-0520">NAD</keyword>
<organism evidence="8 9">
    <name type="scientific">Streptomyces vulcanius</name>
    <dbReference type="NCBI Taxonomy" id="1441876"/>
    <lineage>
        <taxon>Bacteria</taxon>
        <taxon>Bacillati</taxon>
        <taxon>Actinomycetota</taxon>
        <taxon>Actinomycetes</taxon>
        <taxon>Kitasatosporales</taxon>
        <taxon>Streptomycetaceae</taxon>
        <taxon>Streptomyces</taxon>
    </lineage>
</organism>
<evidence type="ECO:0000313" key="8">
    <source>
        <dbReference type="EMBL" id="MFC4503498.1"/>
    </source>
</evidence>
<evidence type="ECO:0000259" key="6">
    <source>
        <dbReference type="Pfam" id="PF03446"/>
    </source>
</evidence>
<dbReference type="PIRSF" id="PIRSF000103">
    <property type="entry name" value="HIBADH"/>
    <property type="match status" value="1"/>
</dbReference>
<evidence type="ECO:0000313" key="9">
    <source>
        <dbReference type="Proteomes" id="UP001595839"/>
    </source>
</evidence>
<proteinExistence type="inferred from homology"/>
<feature type="chain" id="PRO_5046595581" evidence="5">
    <location>
        <begin position="20"/>
        <end position="304"/>
    </location>
</feature>
<dbReference type="InterPro" id="IPR015815">
    <property type="entry name" value="HIBADH-related"/>
</dbReference>
<feature type="signal peptide" evidence="5">
    <location>
        <begin position="1"/>
        <end position="19"/>
    </location>
</feature>
<evidence type="ECO:0000256" key="2">
    <source>
        <dbReference type="ARBA" id="ARBA00023002"/>
    </source>
</evidence>
<dbReference type="EC" id="1.1.-.-" evidence="8"/>
<name>A0ABV9AUB1_9ACTN</name>
<dbReference type="EMBL" id="JBHSFK010000020">
    <property type="protein sequence ID" value="MFC4503498.1"/>
    <property type="molecule type" value="Genomic_DNA"/>
</dbReference>
<feature type="domain" description="3-hydroxyisobutyrate dehydrogenase-like NAD-binding" evidence="7">
    <location>
        <begin position="159"/>
        <end position="276"/>
    </location>
</feature>
<keyword evidence="9" id="KW-1185">Reference proteome</keyword>
<feature type="region of interest" description="Disordered" evidence="4">
    <location>
        <begin position="283"/>
        <end position="304"/>
    </location>
</feature>
<dbReference type="InterPro" id="IPR013328">
    <property type="entry name" value="6PGD_dom2"/>
</dbReference>
<dbReference type="GO" id="GO:0016491">
    <property type="term" value="F:oxidoreductase activity"/>
    <property type="evidence" value="ECO:0007669"/>
    <property type="project" value="UniProtKB-KW"/>
</dbReference>
<dbReference type="InterPro" id="IPR029154">
    <property type="entry name" value="HIBADH-like_NADP-bd"/>
</dbReference>
<evidence type="ECO:0000256" key="1">
    <source>
        <dbReference type="ARBA" id="ARBA00009080"/>
    </source>
</evidence>
<comment type="similarity">
    <text evidence="1">Belongs to the HIBADH-related family.</text>
</comment>
<reference evidence="9" key="1">
    <citation type="journal article" date="2019" name="Int. J. Syst. Evol. Microbiol.">
        <title>The Global Catalogue of Microorganisms (GCM) 10K type strain sequencing project: providing services to taxonomists for standard genome sequencing and annotation.</title>
        <authorList>
            <consortium name="The Broad Institute Genomics Platform"/>
            <consortium name="The Broad Institute Genome Sequencing Center for Infectious Disease"/>
            <person name="Wu L."/>
            <person name="Ma J."/>
        </authorList>
    </citation>
    <scope>NUCLEOTIDE SEQUENCE [LARGE SCALE GENOMIC DNA]</scope>
    <source>
        <strain evidence="9">CGMCC 4.7177</strain>
    </source>
</reference>
<keyword evidence="5" id="KW-0732">Signal</keyword>
<dbReference type="SUPFAM" id="SSF48179">
    <property type="entry name" value="6-phosphogluconate dehydrogenase C-terminal domain-like"/>
    <property type="match status" value="1"/>
</dbReference>
<evidence type="ECO:0000256" key="3">
    <source>
        <dbReference type="ARBA" id="ARBA00023027"/>
    </source>
</evidence>
<dbReference type="Pfam" id="PF03446">
    <property type="entry name" value="NAD_binding_2"/>
    <property type="match status" value="1"/>
</dbReference>
<keyword evidence="2 8" id="KW-0560">Oxidoreductase</keyword>
<evidence type="ECO:0000256" key="5">
    <source>
        <dbReference type="SAM" id="SignalP"/>
    </source>
</evidence>
<accession>A0ABV9AUB1</accession>
<dbReference type="Proteomes" id="UP001595839">
    <property type="component" value="Unassembled WGS sequence"/>
</dbReference>
<dbReference type="PANTHER" id="PTHR22981">
    <property type="entry name" value="3-HYDROXYISOBUTYRATE DEHYDROGENASE-RELATED"/>
    <property type="match status" value="1"/>
</dbReference>